<dbReference type="GO" id="GO:0071051">
    <property type="term" value="P:poly(A)-dependent snoRNA 3'-end processing"/>
    <property type="evidence" value="ECO:0007669"/>
    <property type="project" value="TreeGrafter"/>
</dbReference>
<gene>
    <name evidence="10" type="ORF">C0Q70_08016</name>
</gene>
<dbReference type="GO" id="GO:0071028">
    <property type="term" value="P:nuclear mRNA surveillance"/>
    <property type="evidence" value="ECO:0007669"/>
    <property type="project" value="TreeGrafter"/>
</dbReference>
<proteinExistence type="inferred from homology"/>
<dbReference type="GO" id="GO:0005730">
    <property type="term" value="C:nucleolus"/>
    <property type="evidence" value="ECO:0007669"/>
    <property type="project" value="TreeGrafter"/>
</dbReference>
<comment type="similarity">
    <text evidence="3">Belongs to the RNase PH family.</text>
</comment>
<dbReference type="InterPro" id="IPR050080">
    <property type="entry name" value="RNase_PH"/>
</dbReference>
<dbReference type="STRING" id="400727.A0A2T7PGM0"/>
<dbReference type="GO" id="GO:0034475">
    <property type="term" value="P:U4 snRNA 3'-end processing"/>
    <property type="evidence" value="ECO:0007669"/>
    <property type="project" value="TreeGrafter"/>
</dbReference>
<dbReference type="Gene3D" id="3.30.230.70">
    <property type="entry name" value="GHMP Kinase, N-terminal domain"/>
    <property type="match status" value="1"/>
</dbReference>
<keyword evidence="5" id="KW-0698">rRNA processing</keyword>
<dbReference type="GO" id="GO:0000176">
    <property type="term" value="C:nuclear exosome (RNase complex)"/>
    <property type="evidence" value="ECO:0007669"/>
    <property type="project" value="TreeGrafter"/>
</dbReference>
<evidence type="ECO:0000313" key="11">
    <source>
        <dbReference type="Proteomes" id="UP000245119"/>
    </source>
</evidence>
<evidence type="ECO:0000256" key="7">
    <source>
        <dbReference type="ARBA" id="ARBA00022884"/>
    </source>
</evidence>
<organism evidence="10 11">
    <name type="scientific">Pomacea canaliculata</name>
    <name type="common">Golden apple snail</name>
    <dbReference type="NCBI Taxonomy" id="400727"/>
    <lineage>
        <taxon>Eukaryota</taxon>
        <taxon>Metazoa</taxon>
        <taxon>Spiralia</taxon>
        <taxon>Lophotrochozoa</taxon>
        <taxon>Mollusca</taxon>
        <taxon>Gastropoda</taxon>
        <taxon>Caenogastropoda</taxon>
        <taxon>Architaenioglossa</taxon>
        <taxon>Ampullarioidea</taxon>
        <taxon>Ampullariidae</taxon>
        <taxon>Pomacea</taxon>
    </lineage>
</organism>
<evidence type="ECO:0000259" key="9">
    <source>
        <dbReference type="Pfam" id="PF01138"/>
    </source>
</evidence>
<dbReference type="PANTHER" id="PTHR11953">
    <property type="entry name" value="EXOSOME COMPLEX COMPONENT"/>
    <property type="match status" value="1"/>
</dbReference>
<dbReference type="InterPro" id="IPR027408">
    <property type="entry name" value="PNPase/RNase_PH_dom_sf"/>
</dbReference>
<keyword evidence="7" id="KW-0694">RNA-binding</keyword>
<evidence type="ECO:0000256" key="5">
    <source>
        <dbReference type="ARBA" id="ARBA00022552"/>
    </source>
</evidence>
<dbReference type="EMBL" id="PZQS01000004">
    <property type="protein sequence ID" value="PVD32574.1"/>
    <property type="molecule type" value="Genomic_DNA"/>
</dbReference>
<comment type="subcellular location">
    <subcellularLocation>
        <location evidence="2">Cytoplasm</location>
    </subcellularLocation>
    <subcellularLocation>
        <location evidence="1">Nucleus</location>
    </subcellularLocation>
</comment>
<evidence type="ECO:0000256" key="2">
    <source>
        <dbReference type="ARBA" id="ARBA00004496"/>
    </source>
</evidence>
<evidence type="ECO:0000256" key="8">
    <source>
        <dbReference type="ARBA" id="ARBA00023242"/>
    </source>
</evidence>
<dbReference type="InterPro" id="IPR001247">
    <property type="entry name" value="ExoRNase_PH_dom1"/>
</dbReference>
<dbReference type="PANTHER" id="PTHR11953:SF2">
    <property type="entry name" value="EXOSOME COMPLEX COMPONENT MTR3"/>
    <property type="match status" value="1"/>
</dbReference>
<keyword evidence="11" id="KW-1185">Reference proteome</keyword>
<dbReference type="InterPro" id="IPR020568">
    <property type="entry name" value="Ribosomal_Su5_D2-typ_SF"/>
</dbReference>
<evidence type="ECO:0000256" key="4">
    <source>
        <dbReference type="ARBA" id="ARBA00022490"/>
    </source>
</evidence>
<evidence type="ECO:0000256" key="1">
    <source>
        <dbReference type="ARBA" id="ARBA00004123"/>
    </source>
</evidence>
<keyword evidence="4" id="KW-0963">Cytoplasm</keyword>
<dbReference type="SUPFAM" id="SSF55666">
    <property type="entry name" value="Ribonuclease PH domain 2-like"/>
    <property type="match status" value="1"/>
</dbReference>
<dbReference type="InterPro" id="IPR036345">
    <property type="entry name" value="ExoRNase_PH_dom2_sf"/>
</dbReference>
<dbReference type="GO" id="GO:0000177">
    <property type="term" value="C:cytoplasmic exosome (RNase complex)"/>
    <property type="evidence" value="ECO:0007669"/>
    <property type="project" value="TreeGrafter"/>
</dbReference>
<dbReference type="AlphaFoldDB" id="A0A2T7PGM0"/>
<evidence type="ECO:0000313" key="10">
    <source>
        <dbReference type="EMBL" id="PVD32574.1"/>
    </source>
</evidence>
<accession>A0A2T7PGM0</accession>
<keyword evidence="6" id="KW-0271">Exosome</keyword>
<dbReference type="GO" id="GO:0003723">
    <property type="term" value="F:RNA binding"/>
    <property type="evidence" value="ECO:0007669"/>
    <property type="project" value="UniProtKB-KW"/>
</dbReference>
<evidence type="ECO:0000256" key="6">
    <source>
        <dbReference type="ARBA" id="ARBA00022835"/>
    </source>
</evidence>
<keyword evidence="8" id="KW-0539">Nucleus</keyword>
<name>A0A2T7PGM0_POMCA</name>
<dbReference type="SUPFAM" id="SSF54211">
    <property type="entry name" value="Ribosomal protein S5 domain 2-like"/>
    <property type="match status" value="1"/>
</dbReference>
<dbReference type="GO" id="GO:0006364">
    <property type="term" value="P:rRNA processing"/>
    <property type="evidence" value="ECO:0007669"/>
    <property type="project" value="UniProtKB-KW"/>
</dbReference>
<dbReference type="Pfam" id="PF01138">
    <property type="entry name" value="RNase_PH"/>
    <property type="match status" value="1"/>
</dbReference>
<comment type="caution">
    <text evidence="10">The sequence shown here is derived from an EMBL/GenBank/DDBJ whole genome shotgun (WGS) entry which is preliminary data.</text>
</comment>
<evidence type="ECO:0000256" key="3">
    <source>
        <dbReference type="ARBA" id="ARBA00006678"/>
    </source>
</evidence>
<protein>
    <recommendedName>
        <fullName evidence="9">Exoribonuclease phosphorolytic domain-containing protein</fullName>
    </recommendedName>
</protein>
<dbReference type="Proteomes" id="UP000245119">
    <property type="component" value="Linkage Group LG4"/>
</dbReference>
<dbReference type="CDD" id="cd11371">
    <property type="entry name" value="RNase_PH_MTR3"/>
    <property type="match status" value="1"/>
</dbReference>
<dbReference type="OrthoDB" id="2504340at2759"/>
<reference evidence="10 11" key="1">
    <citation type="submission" date="2018-04" db="EMBL/GenBank/DDBJ databases">
        <title>The genome of golden apple snail Pomacea canaliculata provides insight into stress tolerance and invasive adaptation.</title>
        <authorList>
            <person name="Liu C."/>
            <person name="Liu B."/>
            <person name="Ren Y."/>
            <person name="Zhang Y."/>
            <person name="Wang H."/>
            <person name="Li S."/>
            <person name="Jiang F."/>
            <person name="Yin L."/>
            <person name="Zhang G."/>
            <person name="Qian W."/>
            <person name="Fan W."/>
        </authorList>
    </citation>
    <scope>NUCLEOTIDE SEQUENCE [LARGE SCALE GENOMIC DNA]</scope>
    <source>
        <strain evidence="10">SZHN2017</strain>
        <tissue evidence="10">Muscle</tissue>
    </source>
</reference>
<sequence>MKSVLRGVRVWVVVAARNKRYGPREVARREDVQMQGQVTCEFKFAPFSCHVRRQPVQDSQEKDLSTQLLEAIRPAICLDKFPKLQVDVYVTVLENDGSALAAAITCASIAVASAGIDMYDLVIGSSAKILGERIFVDPTNSEENTCMDDDPARVGGQLTIGLLPSLNQVSELTFQGDIGFNVLSQAVQICQDTCHKLYPVVQQTLEKIVKDKHKNI</sequence>
<dbReference type="GO" id="GO:0016075">
    <property type="term" value="P:rRNA catabolic process"/>
    <property type="evidence" value="ECO:0007669"/>
    <property type="project" value="TreeGrafter"/>
</dbReference>
<feature type="domain" description="Exoribonuclease phosphorolytic" evidence="9">
    <location>
        <begin position="21"/>
        <end position="116"/>
    </location>
</feature>